<name>A0A146G973_TERSA</name>
<reference evidence="7" key="1">
    <citation type="journal article" date="2017" name="Genome Announc.">
        <title>Draft Genome Sequence of Terrimicrobium sacchariphilum NM-5T, a Facultative Anaerobic Soil Bacterium of the Class Spartobacteria.</title>
        <authorList>
            <person name="Qiu Y.L."/>
            <person name="Tourlousse D.M."/>
            <person name="Matsuura N."/>
            <person name="Ohashi A."/>
            <person name="Sekiguchi Y."/>
        </authorList>
    </citation>
    <scope>NUCLEOTIDE SEQUENCE [LARGE SCALE GENOMIC DNA]</scope>
    <source>
        <strain evidence="7">NM-5</strain>
    </source>
</reference>
<dbReference type="GO" id="GO:0046872">
    <property type="term" value="F:metal ion binding"/>
    <property type="evidence" value="ECO:0007669"/>
    <property type="project" value="UniProtKB-KW"/>
</dbReference>
<dbReference type="RefSeq" id="WP_075079133.1">
    <property type="nucleotide sequence ID" value="NZ_BDCO01000002.1"/>
</dbReference>
<evidence type="ECO:0000256" key="3">
    <source>
        <dbReference type="ARBA" id="ARBA00022801"/>
    </source>
</evidence>
<dbReference type="InterPro" id="IPR036866">
    <property type="entry name" value="RibonucZ/Hydroxyglut_hydro"/>
</dbReference>
<evidence type="ECO:0000259" key="5">
    <source>
        <dbReference type="SMART" id="SM00849"/>
    </source>
</evidence>
<keyword evidence="2" id="KW-0479">Metal-binding</keyword>
<evidence type="ECO:0000313" key="7">
    <source>
        <dbReference type="Proteomes" id="UP000076023"/>
    </source>
</evidence>
<accession>A0A146G973</accession>
<dbReference type="GO" id="GO:0016787">
    <property type="term" value="F:hydrolase activity"/>
    <property type="evidence" value="ECO:0007669"/>
    <property type="project" value="UniProtKB-KW"/>
</dbReference>
<dbReference type="Gene3D" id="3.60.15.10">
    <property type="entry name" value="Ribonuclease Z/Hydroxyacylglutathione hydrolase-like"/>
    <property type="match status" value="1"/>
</dbReference>
<dbReference type="Pfam" id="PF00753">
    <property type="entry name" value="Lactamase_B"/>
    <property type="match status" value="1"/>
</dbReference>
<dbReference type="PANTHER" id="PTHR46233">
    <property type="entry name" value="HYDROXYACYLGLUTATHIONE HYDROLASE GLOC"/>
    <property type="match status" value="1"/>
</dbReference>
<protein>
    <submittedName>
        <fullName evidence="6">Glyoxylase, beta-lactamase superfamily II</fullName>
    </submittedName>
</protein>
<dbReference type="InterPro" id="IPR001279">
    <property type="entry name" value="Metallo-B-lactamas"/>
</dbReference>
<dbReference type="Proteomes" id="UP000076023">
    <property type="component" value="Unassembled WGS sequence"/>
</dbReference>
<dbReference type="OrthoDB" id="9802248at2"/>
<comment type="cofactor">
    <cofactor evidence="1">
        <name>Zn(2+)</name>
        <dbReference type="ChEBI" id="CHEBI:29105"/>
    </cofactor>
</comment>
<organism evidence="6 7">
    <name type="scientific">Terrimicrobium sacchariphilum</name>
    <dbReference type="NCBI Taxonomy" id="690879"/>
    <lineage>
        <taxon>Bacteria</taxon>
        <taxon>Pseudomonadati</taxon>
        <taxon>Verrucomicrobiota</taxon>
        <taxon>Terrimicrobiia</taxon>
        <taxon>Terrimicrobiales</taxon>
        <taxon>Terrimicrobiaceae</taxon>
        <taxon>Terrimicrobium</taxon>
    </lineage>
</organism>
<gene>
    <name evidence="6" type="ORF">TSACC_21813</name>
</gene>
<dbReference type="EMBL" id="BDCO01000002">
    <property type="protein sequence ID" value="GAT33397.1"/>
    <property type="molecule type" value="Genomic_DNA"/>
</dbReference>
<sequence>MKTIPLEDNFADVLSKARRGLGFDLFSVAQRAGIPEDRAAAVFDGHFDEEIVRALSPELGLCANRTAALGRGDYVPAPISLPGLAGYNTPFHDMMVNSYLVWDKASGKAVAFDTGTDIDDMLATLTEENLTLELILLTHSHGDHIYELDRLVEKTGAPAWIGEKEPVKGASTFAPGRVFEVGNLRVESRLTWGHSPGGITYVVTGLERSLAVVGDAIFAGSMGGGGVSYSDALRTNQEEILSLPDETIICPGHGPLTTVGEQKQNNPFFP</sequence>
<dbReference type="SMART" id="SM00849">
    <property type="entry name" value="Lactamase_B"/>
    <property type="match status" value="1"/>
</dbReference>
<evidence type="ECO:0000256" key="4">
    <source>
        <dbReference type="ARBA" id="ARBA00022833"/>
    </source>
</evidence>
<evidence type="ECO:0000256" key="2">
    <source>
        <dbReference type="ARBA" id="ARBA00022723"/>
    </source>
</evidence>
<keyword evidence="7" id="KW-1185">Reference proteome</keyword>
<feature type="domain" description="Metallo-beta-lactamase" evidence="5">
    <location>
        <begin position="95"/>
        <end position="253"/>
    </location>
</feature>
<dbReference type="SUPFAM" id="SSF56281">
    <property type="entry name" value="Metallo-hydrolase/oxidoreductase"/>
    <property type="match status" value="1"/>
</dbReference>
<dbReference type="PANTHER" id="PTHR46233:SF3">
    <property type="entry name" value="HYDROXYACYLGLUTATHIONE HYDROLASE GLOC"/>
    <property type="match status" value="1"/>
</dbReference>
<dbReference type="InterPro" id="IPR051453">
    <property type="entry name" value="MBL_Glyoxalase_II"/>
</dbReference>
<evidence type="ECO:0000313" key="6">
    <source>
        <dbReference type="EMBL" id="GAT33397.1"/>
    </source>
</evidence>
<proteinExistence type="predicted"/>
<dbReference type="InParanoid" id="A0A146G973"/>
<keyword evidence="4" id="KW-0862">Zinc</keyword>
<comment type="caution">
    <text evidence="6">The sequence shown here is derived from an EMBL/GenBank/DDBJ whole genome shotgun (WGS) entry which is preliminary data.</text>
</comment>
<keyword evidence="3" id="KW-0378">Hydrolase</keyword>
<dbReference type="STRING" id="690879.TSACC_21813"/>
<evidence type="ECO:0000256" key="1">
    <source>
        <dbReference type="ARBA" id="ARBA00001947"/>
    </source>
</evidence>
<dbReference type="AlphaFoldDB" id="A0A146G973"/>